<dbReference type="PANTHER" id="PTHR36834:SF1">
    <property type="entry name" value="INTEGRAL MEMBRANE PROTEIN"/>
    <property type="match status" value="1"/>
</dbReference>
<dbReference type="AlphaFoldDB" id="A0A174C643"/>
<dbReference type="Pfam" id="PF04892">
    <property type="entry name" value="VanZ"/>
    <property type="match status" value="1"/>
</dbReference>
<feature type="transmembrane region" description="Helical" evidence="1">
    <location>
        <begin position="41"/>
        <end position="63"/>
    </location>
</feature>
<reference evidence="3 4" key="1">
    <citation type="submission" date="2015-09" db="EMBL/GenBank/DDBJ databases">
        <authorList>
            <consortium name="Pathogen Informatics"/>
        </authorList>
    </citation>
    <scope>NUCLEOTIDE SEQUENCE [LARGE SCALE GENOMIC DNA]</scope>
    <source>
        <strain evidence="3 4">2789STDY5608850</strain>
    </source>
</reference>
<dbReference type="Proteomes" id="UP000095651">
    <property type="component" value="Unassembled WGS sequence"/>
</dbReference>
<feature type="domain" description="VanZ-like" evidence="2">
    <location>
        <begin position="46"/>
        <end position="155"/>
    </location>
</feature>
<gene>
    <name evidence="3" type="ORF">ERS852407_01813</name>
</gene>
<feature type="transmembrane region" description="Helical" evidence="1">
    <location>
        <begin position="174"/>
        <end position="196"/>
    </location>
</feature>
<feature type="transmembrane region" description="Helical" evidence="1">
    <location>
        <begin position="83"/>
        <end position="104"/>
    </location>
</feature>
<accession>A0A174C643</accession>
<protein>
    <submittedName>
        <fullName evidence="3">VanZ-like protein</fullName>
    </submittedName>
</protein>
<evidence type="ECO:0000259" key="2">
    <source>
        <dbReference type="Pfam" id="PF04892"/>
    </source>
</evidence>
<evidence type="ECO:0000313" key="3">
    <source>
        <dbReference type="EMBL" id="CUO07176.1"/>
    </source>
</evidence>
<dbReference type="InterPro" id="IPR006976">
    <property type="entry name" value="VanZ-like"/>
</dbReference>
<evidence type="ECO:0000256" key="1">
    <source>
        <dbReference type="SAM" id="Phobius"/>
    </source>
</evidence>
<evidence type="ECO:0000313" key="4">
    <source>
        <dbReference type="Proteomes" id="UP000095651"/>
    </source>
</evidence>
<proteinExistence type="predicted"/>
<dbReference type="EMBL" id="CYZE01000003">
    <property type="protein sequence ID" value="CUO07176.1"/>
    <property type="molecule type" value="Genomic_DNA"/>
</dbReference>
<keyword evidence="1" id="KW-1133">Transmembrane helix</keyword>
<feature type="transmembrane region" description="Helical" evidence="1">
    <location>
        <begin position="15"/>
        <end position="34"/>
    </location>
</feature>
<keyword evidence="1" id="KW-0812">Transmembrane</keyword>
<sequence>MEMLMDRILITSKEVTAASIIFVPILFLYNKIFFHNIKKTAAYIFFSLYLAAICFLVGFPNIAGLRIVLSHNFIPLRGMLTDITNSYLNILLFVPLGIFAPCLWRDYRSMMKTVRLGVLTSLVIEISQIFTIRTTDINDVIMNAAGTMIGYLTGRLIIKRIPQLDRLGCKERELYLLYATVGVVMFFFQPFIQYVLGNFSFRI</sequence>
<keyword evidence="1" id="KW-0472">Membrane</keyword>
<dbReference type="PANTHER" id="PTHR36834">
    <property type="entry name" value="MEMBRANE PROTEIN-RELATED"/>
    <property type="match status" value="1"/>
</dbReference>
<name>A0A174C643_9FIRM</name>
<organism evidence="3 4">
    <name type="scientific">Hungatella hathewayi</name>
    <dbReference type="NCBI Taxonomy" id="154046"/>
    <lineage>
        <taxon>Bacteria</taxon>
        <taxon>Bacillati</taxon>
        <taxon>Bacillota</taxon>
        <taxon>Clostridia</taxon>
        <taxon>Lachnospirales</taxon>
        <taxon>Lachnospiraceae</taxon>
        <taxon>Hungatella</taxon>
    </lineage>
</organism>
<dbReference type="InterPro" id="IPR053150">
    <property type="entry name" value="Teicoplanin_resist-assoc"/>
</dbReference>